<reference evidence="3" key="2">
    <citation type="submission" date="2025-04" db="UniProtKB">
        <authorList>
            <consortium name="RefSeq"/>
        </authorList>
    </citation>
    <scope>IDENTIFICATION</scope>
    <source>
        <strain evidence="3">TameXAggressive cross</strain>
        <tissue evidence="3">Blood</tissue>
        <tissue evidence="4">Cell line</tissue>
    </source>
</reference>
<name>A0A3Q7TP92_VULVU</name>
<evidence type="ECO:0000313" key="2">
    <source>
        <dbReference type="Proteomes" id="UP001652641"/>
    </source>
</evidence>
<proteinExistence type="predicted"/>
<dbReference type="KEGG" id="vvp:112926298"/>
<accession>A0A3Q7TP92</accession>
<evidence type="ECO:0000313" key="4">
    <source>
        <dbReference type="RefSeq" id="XP_072608599.1"/>
    </source>
</evidence>
<feature type="compositionally biased region" description="Low complexity" evidence="1">
    <location>
        <begin position="102"/>
        <end position="114"/>
    </location>
</feature>
<sequence length="216" mass="22589">MRVGSSPGAGGRLCPEPDGEPLPACPRRAGAWGAAAPRAGRWEAVLVLPAGRPLGGGPGAPRGRPGCRCAGSAARRLLGAQGGPGRRRPRGLRGNGGGAVVRGGARASSGARTASAREPRGWLRPVVPRFRGDGGAAADETSCCSFLILVCLFWGVQRRICLSLERDDPPSADSPRMPPPCWRLSSACGLPGNSTDGRLEPLWILLTPWHLFLHRF</sequence>
<dbReference type="Proteomes" id="UP001652641">
    <property type="component" value="Chromosome 3"/>
</dbReference>
<dbReference type="AlphaFoldDB" id="A0A3Q7TP92"/>
<dbReference type="RefSeq" id="XP_072608599.1">
    <property type="nucleotide sequence ID" value="XM_072752498.1"/>
</dbReference>
<evidence type="ECO:0000313" key="3">
    <source>
        <dbReference type="RefSeq" id="XP_025863122.1"/>
    </source>
</evidence>
<dbReference type="GeneID" id="112926298"/>
<protein>
    <submittedName>
        <fullName evidence="3">Uncharacterized protein LOC112926298 isoform X1</fullName>
    </submittedName>
</protein>
<evidence type="ECO:0000256" key="1">
    <source>
        <dbReference type="SAM" id="MobiDB-lite"/>
    </source>
</evidence>
<feature type="region of interest" description="Disordered" evidence="1">
    <location>
        <begin position="78"/>
        <end position="118"/>
    </location>
</feature>
<keyword evidence="2" id="KW-1185">Reference proteome</keyword>
<gene>
    <name evidence="3 4" type="primary">LOC112926298</name>
</gene>
<reference key="1">
    <citation type="submission" date="2019-01" db="UniProtKB">
        <authorList>
            <consortium name="RefSeq"/>
        </authorList>
    </citation>
    <scope>IDENTIFICATION</scope>
</reference>
<dbReference type="RefSeq" id="XP_025863122.1">
    <property type="nucleotide sequence ID" value="XM_026007337.1"/>
</dbReference>
<feature type="region of interest" description="Disordered" evidence="1">
    <location>
        <begin position="1"/>
        <end position="20"/>
    </location>
</feature>
<organism evidence="2 3">
    <name type="scientific">Vulpes vulpes</name>
    <name type="common">Red fox</name>
    <dbReference type="NCBI Taxonomy" id="9627"/>
    <lineage>
        <taxon>Eukaryota</taxon>
        <taxon>Metazoa</taxon>
        <taxon>Chordata</taxon>
        <taxon>Craniata</taxon>
        <taxon>Vertebrata</taxon>
        <taxon>Euteleostomi</taxon>
        <taxon>Mammalia</taxon>
        <taxon>Eutheria</taxon>
        <taxon>Laurasiatheria</taxon>
        <taxon>Carnivora</taxon>
        <taxon>Caniformia</taxon>
        <taxon>Canidae</taxon>
        <taxon>Vulpes</taxon>
    </lineage>
</organism>